<dbReference type="PANTHER" id="PTHR33540">
    <property type="entry name" value="TRNA THREONYLCARBAMOYLADENOSINE BIOSYNTHESIS PROTEIN TSAE"/>
    <property type="match status" value="1"/>
</dbReference>
<organism evidence="11 12">
    <name type="scientific">Treponema pedis str. T A4</name>
    <dbReference type="NCBI Taxonomy" id="1291379"/>
    <lineage>
        <taxon>Bacteria</taxon>
        <taxon>Pseudomonadati</taxon>
        <taxon>Spirochaetota</taxon>
        <taxon>Spirochaetia</taxon>
        <taxon>Spirochaetales</taxon>
        <taxon>Treponemataceae</taxon>
        <taxon>Treponema</taxon>
    </lineage>
</organism>
<dbReference type="Pfam" id="PF02367">
    <property type="entry name" value="TsaE"/>
    <property type="match status" value="1"/>
</dbReference>
<keyword evidence="7" id="KW-0547">Nucleotide-binding</keyword>
<dbReference type="AlphaFoldDB" id="S5ZWD1"/>
<dbReference type="SUPFAM" id="SSF52540">
    <property type="entry name" value="P-loop containing nucleoside triphosphate hydrolases"/>
    <property type="match status" value="1"/>
</dbReference>
<dbReference type="GO" id="GO:0046872">
    <property type="term" value="F:metal ion binding"/>
    <property type="evidence" value="ECO:0007669"/>
    <property type="project" value="UniProtKB-KW"/>
</dbReference>
<keyword evidence="6" id="KW-0479">Metal-binding</keyword>
<dbReference type="NCBIfam" id="TIGR00150">
    <property type="entry name" value="T6A_YjeE"/>
    <property type="match status" value="1"/>
</dbReference>
<gene>
    <name evidence="11" type="ORF">TPE_2211</name>
</gene>
<accession>S5ZWD1</accession>
<evidence type="ECO:0000256" key="1">
    <source>
        <dbReference type="ARBA" id="ARBA00004496"/>
    </source>
</evidence>
<dbReference type="GO" id="GO:0005524">
    <property type="term" value="F:ATP binding"/>
    <property type="evidence" value="ECO:0007669"/>
    <property type="project" value="UniProtKB-KW"/>
</dbReference>
<keyword evidence="9" id="KW-0460">Magnesium</keyword>
<dbReference type="STRING" id="1291379.TPE_2211"/>
<evidence type="ECO:0000256" key="5">
    <source>
        <dbReference type="ARBA" id="ARBA00022694"/>
    </source>
</evidence>
<evidence type="ECO:0000256" key="7">
    <source>
        <dbReference type="ARBA" id="ARBA00022741"/>
    </source>
</evidence>
<comment type="subcellular location">
    <subcellularLocation>
        <location evidence="1">Cytoplasm</location>
    </subcellularLocation>
</comment>
<evidence type="ECO:0000256" key="3">
    <source>
        <dbReference type="ARBA" id="ARBA00019010"/>
    </source>
</evidence>
<keyword evidence="8" id="KW-0067">ATP-binding</keyword>
<sequence length="149" mass="16666">MNSCPNRKTIEFILKSEEETVKLGKRLGKALKKGDVIALDGTLAAGKTYFTKGIAQGLDIKDEITSPTFTIVSEYSGRLHLYHIDVYRLDGADDFLDLGAEEMLYGEGICVIEWSEKVKSVLPKNTIYVKIFINEDSSRKIIIEGDIVF</sequence>
<name>S5ZWD1_9SPIR</name>
<evidence type="ECO:0000256" key="9">
    <source>
        <dbReference type="ARBA" id="ARBA00022842"/>
    </source>
</evidence>
<dbReference type="GO" id="GO:0002949">
    <property type="term" value="P:tRNA threonylcarbamoyladenosine modification"/>
    <property type="evidence" value="ECO:0007669"/>
    <property type="project" value="InterPro"/>
</dbReference>
<dbReference type="PATRIC" id="fig|1291379.3.peg.2183"/>
<reference evidence="11 12" key="1">
    <citation type="journal article" date="2013" name="PLoS ONE">
        <title>Genome-Wide Relatedness of Treponema pedis, from Gingiva and Necrotic Skin Lesions of Pigs, with the Human Oral Pathogen Treponema denticola.</title>
        <authorList>
            <person name="Svartstrom O."/>
            <person name="Mushtaq M."/>
            <person name="Pringle M."/>
            <person name="Segerman B."/>
        </authorList>
    </citation>
    <scope>NUCLEOTIDE SEQUENCE [LARGE SCALE GENOMIC DNA]</scope>
    <source>
        <strain evidence="11">T A4</strain>
    </source>
</reference>
<dbReference type="Proteomes" id="UP000015620">
    <property type="component" value="Chromosome"/>
</dbReference>
<evidence type="ECO:0000256" key="2">
    <source>
        <dbReference type="ARBA" id="ARBA00007599"/>
    </source>
</evidence>
<keyword evidence="5" id="KW-0819">tRNA processing</keyword>
<protein>
    <recommendedName>
        <fullName evidence="3">tRNA threonylcarbamoyladenosine biosynthesis protein TsaE</fullName>
    </recommendedName>
    <alternativeName>
        <fullName evidence="10">t(6)A37 threonylcarbamoyladenosine biosynthesis protein TsaE</fullName>
    </alternativeName>
</protein>
<evidence type="ECO:0000256" key="4">
    <source>
        <dbReference type="ARBA" id="ARBA00022490"/>
    </source>
</evidence>
<proteinExistence type="inferred from homology"/>
<evidence type="ECO:0000313" key="12">
    <source>
        <dbReference type="Proteomes" id="UP000015620"/>
    </source>
</evidence>
<dbReference type="InterPro" id="IPR003442">
    <property type="entry name" value="T6A_TsaE"/>
</dbReference>
<dbReference type="Gene3D" id="3.40.50.300">
    <property type="entry name" value="P-loop containing nucleotide triphosphate hydrolases"/>
    <property type="match status" value="1"/>
</dbReference>
<keyword evidence="12" id="KW-1185">Reference proteome</keyword>
<dbReference type="PANTHER" id="PTHR33540:SF2">
    <property type="entry name" value="TRNA THREONYLCARBAMOYLADENOSINE BIOSYNTHESIS PROTEIN TSAE"/>
    <property type="match status" value="1"/>
</dbReference>
<keyword evidence="4" id="KW-0963">Cytoplasm</keyword>
<dbReference type="InterPro" id="IPR027417">
    <property type="entry name" value="P-loop_NTPase"/>
</dbReference>
<dbReference type="HOGENOM" id="CLU_087829_5_2_12"/>
<comment type="similarity">
    <text evidence="2">Belongs to the TsaE family.</text>
</comment>
<evidence type="ECO:0000256" key="10">
    <source>
        <dbReference type="ARBA" id="ARBA00032441"/>
    </source>
</evidence>
<dbReference type="EMBL" id="CP004120">
    <property type="protein sequence ID" value="AGT44685.1"/>
    <property type="molecule type" value="Genomic_DNA"/>
</dbReference>
<evidence type="ECO:0000256" key="6">
    <source>
        <dbReference type="ARBA" id="ARBA00022723"/>
    </source>
</evidence>
<dbReference type="GO" id="GO:0005737">
    <property type="term" value="C:cytoplasm"/>
    <property type="evidence" value="ECO:0007669"/>
    <property type="project" value="UniProtKB-SubCell"/>
</dbReference>
<evidence type="ECO:0000313" key="11">
    <source>
        <dbReference type="EMBL" id="AGT44685.1"/>
    </source>
</evidence>
<dbReference type="KEGG" id="tped:TPE_2211"/>
<evidence type="ECO:0000256" key="8">
    <source>
        <dbReference type="ARBA" id="ARBA00022840"/>
    </source>
</evidence>